<evidence type="ECO:0000313" key="12">
    <source>
        <dbReference type="EMBL" id="NWU33966.1"/>
    </source>
</evidence>
<dbReference type="Gene3D" id="1.10.287.3810">
    <property type="match status" value="1"/>
</dbReference>
<evidence type="ECO:0000256" key="9">
    <source>
        <dbReference type="ARBA" id="ARBA00060570"/>
    </source>
</evidence>
<keyword evidence="2" id="KW-0349">Heme</keyword>
<organism evidence="12 13">
    <name type="scientific">Hylia prasina</name>
    <name type="common">green hylia</name>
    <dbReference type="NCBI Taxonomy" id="208073"/>
    <lineage>
        <taxon>Eukaryota</taxon>
        <taxon>Metazoa</taxon>
        <taxon>Chordata</taxon>
        <taxon>Craniata</taxon>
        <taxon>Vertebrata</taxon>
        <taxon>Euteleostomi</taxon>
        <taxon>Archelosauria</taxon>
        <taxon>Archosauria</taxon>
        <taxon>Dinosauria</taxon>
        <taxon>Saurischia</taxon>
        <taxon>Theropoda</taxon>
        <taxon>Coelurosauria</taxon>
        <taxon>Aves</taxon>
        <taxon>Neognathae</taxon>
        <taxon>Neoaves</taxon>
        <taxon>Telluraves</taxon>
        <taxon>Australaves</taxon>
        <taxon>Passeriformes</taxon>
        <taxon>Sylvioidea</taxon>
        <taxon>Sylviidae</taxon>
        <taxon>Acrocephalinae</taxon>
        <taxon>Hylia</taxon>
    </lineage>
</organism>
<feature type="non-terminal residue" evidence="12">
    <location>
        <position position="406"/>
    </location>
</feature>
<evidence type="ECO:0000256" key="2">
    <source>
        <dbReference type="ARBA" id="ARBA00022617"/>
    </source>
</evidence>
<comment type="cofactor">
    <cofactor evidence="1">
        <name>heme</name>
        <dbReference type="ChEBI" id="CHEBI:30413"/>
    </cofactor>
</comment>
<dbReference type="EMBL" id="VYXD01001540">
    <property type="protein sequence ID" value="NWU33966.1"/>
    <property type="molecule type" value="Genomic_DNA"/>
</dbReference>
<evidence type="ECO:0000256" key="10">
    <source>
        <dbReference type="ARBA" id="ARBA00061930"/>
    </source>
</evidence>
<dbReference type="Gene3D" id="1.20.58.480">
    <property type="match status" value="1"/>
</dbReference>
<dbReference type="PANTHER" id="PTHR10138:SF0">
    <property type="entry name" value="TRYPTOPHAN 2,3-DIOXYGENASE"/>
    <property type="match status" value="1"/>
</dbReference>
<dbReference type="HAMAP" id="MF_01972">
    <property type="entry name" value="T23O"/>
    <property type="match status" value="1"/>
</dbReference>
<dbReference type="GO" id="GO:0004833">
    <property type="term" value="F:L-tryptophan 2,3-dioxygenase activity"/>
    <property type="evidence" value="ECO:0007669"/>
    <property type="project" value="UniProtKB-EC"/>
</dbReference>
<comment type="catalytic activity">
    <reaction evidence="8">
        <text>L-tryptophan + O2 = N-formyl-L-kynurenine</text>
        <dbReference type="Rhea" id="RHEA:24536"/>
        <dbReference type="ChEBI" id="CHEBI:15379"/>
        <dbReference type="ChEBI" id="CHEBI:57912"/>
        <dbReference type="ChEBI" id="CHEBI:58629"/>
        <dbReference type="EC" id="1.13.11.11"/>
    </reaction>
</comment>
<evidence type="ECO:0000256" key="6">
    <source>
        <dbReference type="ARBA" id="ARBA00023004"/>
    </source>
</evidence>
<dbReference type="GO" id="GO:0046872">
    <property type="term" value="F:metal ion binding"/>
    <property type="evidence" value="ECO:0007669"/>
    <property type="project" value="UniProtKB-KW"/>
</dbReference>
<proteinExistence type="inferred from homology"/>
<gene>
    <name evidence="12" type="primary">Tdo2</name>
    <name evidence="12" type="ORF">HYLPRA_R03996</name>
</gene>
<dbReference type="Proteomes" id="UP000557268">
    <property type="component" value="Unassembled WGS sequence"/>
</dbReference>
<dbReference type="FunFam" id="1.10.287.3810:FF:000001">
    <property type="entry name" value="Tryptophan 2,3-dioxygenase"/>
    <property type="match status" value="1"/>
</dbReference>
<comment type="pathway">
    <text evidence="9">Amino-acid degradation; L-tryptophan degradation via kynurenine pathway; L-kynurenine from L-tryptophan: step 1/2.</text>
</comment>
<sequence>MSHCPFAGKNYLFNFSKLSLEDENDDKSQEGINKASKGGLIYGEYLQLNKILNAQELESEKKGKKIHDEHLFIVTHQAYELWFKQILWEMDSVRVIFQNGHVRDERNMLKVITRMNRISLILKLLVEQFSVLETMTALDFFDFRYHLSPASGFQSLQFRLLENKIGVPQSLRVPYNRRHYRDNFKGQDRELLLQSEQEPTLLQLVEAWLERTPGLDAEEFDFWGQFEENVLKGLEEEFALIQAKAESEEKDDLLSEFQKQRDVLLSLFDEKRHEHLLSKGERRLSYKALKGALMIYFYREEPRFQVPFQLLTSLMDLDVLMTKWRYNHVCLVHRMIGGKAGTGGSSGYHYLRSTVSDRYKVFVDLFNLSTFLVPRHWIPKMNPSIHKFLYTAEYCDSSYFSSDDSD</sequence>
<accession>A0A7K5W0R1</accession>
<comment type="subunit">
    <text evidence="10">Homotetramer. Dimer of dimers.</text>
</comment>
<evidence type="ECO:0000256" key="8">
    <source>
        <dbReference type="ARBA" id="ARBA00050412"/>
    </source>
</evidence>
<evidence type="ECO:0000256" key="11">
    <source>
        <dbReference type="ARBA" id="ARBA00066688"/>
    </source>
</evidence>
<dbReference type="GO" id="GO:0019442">
    <property type="term" value="P:L-tryptophan catabolic process to acetyl-CoA"/>
    <property type="evidence" value="ECO:0007669"/>
    <property type="project" value="TreeGrafter"/>
</dbReference>
<comment type="caution">
    <text evidence="12">The sequence shown here is derived from an EMBL/GenBank/DDBJ whole genome shotgun (WGS) entry which is preliminary data.</text>
</comment>
<name>A0A7K5W0R1_9SYLV</name>
<feature type="non-terminal residue" evidence="12">
    <location>
        <position position="1"/>
    </location>
</feature>
<keyword evidence="5" id="KW-0560">Oxidoreductase</keyword>
<evidence type="ECO:0000256" key="1">
    <source>
        <dbReference type="ARBA" id="ARBA00001971"/>
    </source>
</evidence>
<dbReference type="InterPro" id="IPR037217">
    <property type="entry name" value="Trp/Indoleamine_2_3_dOase-like"/>
</dbReference>
<protein>
    <recommendedName>
        <fullName evidence="11">tryptophan 2,3-dioxygenase</fullName>
        <ecNumber evidence="11">1.13.11.11</ecNumber>
    </recommendedName>
</protein>
<keyword evidence="6" id="KW-0408">Iron</keyword>
<dbReference type="GO" id="GO:0019441">
    <property type="term" value="P:L-tryptophan catabolic process to kynurenine"/>
    <property type="evidence" value="ECO:0007669"/>
    <property type="project" value="InterPro"/>
</dbReference>
<dbReference type="GO" id="GO:0020037">
    <property type="term" value="F:heme binding"/>
    <property type="evidence" value="ECO:0007669"/>
    <property type="project" value="InterPro"/>
</dbReference>
<reference evidence="12 13" key="1">
    <citation type="submission" date="2019-09" db="EMBL/GenBank/DDBJ databases">
        <title>Bird 10,000 Genomes (B10K) Project - Family phase.</title>
        <authorList>
            <person name="Zhang G."/>
        </authorList>
    </citation>
    <scope>NUCLEOTIDE SEQUENCE [LARGE SCALE GENOMIC DNA]</scope>
    <source>
        <strain evidence="12">B10K-DU-001-70</strain>
        <tissue evidence="12">Muscle</tissue>
    </source>
</reference>
<evidence type="ECO:0000313" key="13">
    <source>
        <dbReference type="Proteomes" id="UP000557268"/>
    </source>
</evidence>
<evidence type="ECO:0000256" key="7">
    <source>
        <dbReference type="ARBA" id="ARBA00023079"/>
    </source>
</evidence>
<keyword evidence="3" id="KW-0479">Metal-binding</keyword>
<dbReference type="AlphaFoldDB" id="A0A7K5W0R1"/>
<evidence type="ECO:0000256" key="3">
    <source>
        <dbReference type="ARBA" id="ARBA00022723"/>
    </source>
</evidence>
<dbReference type="SUPFAM" id="SSF140959">
    <property type="entry name" value="Indolic compounds 2,3-dioxygenase-like"/>
    <property type="match status" value="1"/>
</dbReference>
<dbReference type="Pfam" id="PF03301">
    <property type="entry name" value="Trp_dioxygenase"/>
    <property type="match status" value="1"/>
</dbReference>
<keyword evidence="13" id="KW-1185">Reference proteome</keyword>
<evidence type="ECO:0000256" key="4">
    <source>
        <dbReference type="ARBA" id="ARBA00022964"/>
    </source>
</evidence>
<dbReference type="PANTHER" id="PTHR10138">
    <property type="entry name" value="TRYPTOPHAN 2,3-DIOXYGENASE"/>
    <property type="match status" value="1"/>
</dbReference>
<keyword evidence="4 12" id="KW-0223">Dioxygenase</keyword>
<dbReference type="InterPro" id="IPR004981">
    <property type="entry name" value="Trp_2_3_dOase"/>
</dbReference>
<evidence type="ECO:0000256" key="5">
    <source>
        <dbReference type="ARBA" id="ARBA00023002"/>
    </source>
</evidence>
<dbReference type="EC" id="1.13.11.11" evidence="11"/>
<keyword evidence="7" id="KW-0823">Tryptophan catabolism</keyword>